<keyword evidence="12" id="KW-0479">Metal-binding</keyword>
<keyword evidence="8 12" id="KW-0630">Potassium</keyword>
<dbReference type="PIRSF" id="PIRSF006247">
    <property type="entry name" value="TrkH"/>
    <property type="match status" value="1"/>
</dbReference>
<feature type="transmembrane region" description="Helical" evidence="13">
    <location>
        <begin position="274"/>
        <end position="294"/>
    </location>
</feature>
<feature type="transmembrane region" description="Helical" evidence="13">
    <location>
        <begin position="238"/>
        <end position="262"/>
    </location>
</feature>
<keyword evidence="10" id="KW-0406">Ion transport</keyword>
<evidence type="ECO:0000256" key="10">
    <source>
        <dbReference type="ARBA" id="ARBA00023065"/>
    </source>
</evidence>
<organism evidence="14 15">
    <name type="scientific">Aureibacter tunicatorum</name>
    <dbReference type="NCBI Taxonomy" id="866807"/>
    <lineage>
        <taxon>Bacteria</taxon>
        <taxon>Pseudomonadati</taxon>
        <taxon>Bacteroidota</taxon>
        <taxon>Cytophagia</taxon>
        <taxon>Cytophagales</taxon>
        <taxon>Persicobacteraceae</taxon>
        <taxon>Aureibacter</taxon>
    </lineage>
</organism>
<keyword evidence="9 13" id="KW-1133">Transmembrane helix</keyword>
<dbReference type="RefSeq" id="WP_309937229.1">
    <property type="nucleotide sequence ID" value="NZ_AP025305.1"/>
</dbReference>
<feature type="transmembrane region" description="Helical" evidence="13">
    <location>
        <begin position="138"/>
        <end position="165"/>
    </location>
</feature>
<gene>
    <name evidence="14" type="ORF">HNQ88_000736</name>
</gene>
<dbReference type="EMBL" id="JAVDQD010000001">
    <property type="protein sequence ID" value="MDR6237760.1"/>
    <property type="molecule type" value="Genomic_DNA"/>
</dbReference>
<dbReference type="Proteomes" id="UP001185092">
    <property type="component" value="Unassembled WGS sequence"/>
</dbReference>
<keyword evidence="7 13" id="KW-0812">Transmembrane</keyword>
<proteinExistence type="inferred from homology"/>
<feature type="transmembrane region" description="Helical" evidence="13">
    <location>
        <begin position="458"/>
        <end position="478"/>
    </location>
</feature>
<evidence type="ECO:0000256" key="4">
    <source>
        <dbReference type="ARBA" id="ARBA00022475"/>
    </source>
</evidence>
<dbReference type="InterPro" id="IPR004772">
    <property type="entry name" value="TrkH"/>
</dbReference>
<dbReference type="PANTHER" id="PTHR32024:SF2">
    <property type="entry name" value="TRK SYSTEM POTASSIUM UPTAKE PROTEIN TRKG-RELATED"/>
    <property type="match status" value="1"/>
</dbReference>
<protein>
    <submittedName>
        <fullName evidence="14">Trk system potassium uptake protein TrkH</fullName>
    </submittedName>
</protein>
<comment type="similarity">
    <text evidence="2">Belongs to the TrkH potassium transport family.</text>
</comment>
<evidence type="ECO:0000256" key="3">
    <source>
        <dbReference type="ARBA" id="ARBA00022448"/>
    </source>
</evidence>
<feature type="binding site" evidence="12">
    <location>
        <position position="114"/>
    </location>
    <ligand>
        <name>K(+)</name>
        <dbReference type="ChEBI" id="CHEBI:29103"/>
    </ligand>
</feature>
<evidence type="ECO:0000256" key="8">
    <source>
        <dbReference type="ARBA" id="ARBA00022958"/>
    </source>
</evidence>
<feature type="binding site" evidence="12">
    <location>
        <position position="222"/>
    </location>
    <ligand>
        <name>K(+)</name>
        <dbReference type="ChEBI" id="CHEBI:29103"/>
    </ligand>
</feature>
<feature type="transmembrane region" description="Helical" evidence="13">
    <location>
        <begin position="38"/>
        <end position="60"/>
    </location>
</feature>
<feature type="transmembrane region" description="Helical" evidence="13">
    <location>
        <begin position="395"/>
        <end position="420"/>
    </location>
</feature>
<feature type="binding site" evidence="12">
    <location>
        <position position="318"/>
    </location>
    <ligand>
        <name>K(+)</name>
        <dbReference type="ChEBI" id="CHEBI:29103"/>
    </ligand>
</feature>
<feature type="binding site" evidence="12">
    <location>
        <position position="113"/>
    </location>
    <ligand>
        <name>K(+)</name>
        <dbReference type="ChEBI" id="CHEBI:29103"/>
    </ligand>
</feature>
<keyword evidence="15" id="KW-1185">Reference proteome</keyword>
<comment type="subcellular location">
    <subcellularLocation>
        <location evidence="1">Cell inner membrane</location>
        <topology evidence="1">Multi-pass membrane protein</topology>
    </subcellularLocation>
</comment>
<evidence type="ECO:0000256" key="11">
    <source>
        <dbReference type="ARBA" id="ARBA00023136"/>
    </source>
</evidence>
<keyword evidence="4" id="KW-1003">Cell membrane</keyword>
<evidence type="ECO:0000256" key="12">
    <source>
        <dbReference type="PIRSR" id="PIRSR006247-1"/>
    </source>
</evidence>
<dbReference type="GO" id="GO:0015379">
    <property type="term" value="F:potassium:chloride symporter activity"/>
    <property type="evidence" value="ECO:0007669"/>
    <property type="project" value="InterPro"/>
</dbReference>
<evidence type="ECO:0000256" key="5">
    <source>
        <dbReference type="ARBA" id="ARBA00022519"/>
    </source>
</evidence>
<keyword evidence="5" id="KW-0997">Cell inner membrane</keyword>
<feature type="transmembrane region" description="Helical" evidence="13">
    <location>
        <begin position="7"/>
        <end position="32"/>
    </location>
</feature>
<dbReference type="Pfam" id="PF02386">
    <property type="entry name" value="TrkH"/>
    <property type="match status" value="1"/>
</dbReference>
<feature type="binding site" evidence="12">
    <location>
        <position position="435"/>
    </location>
    <ligand>
        <name>K(+)</name>
        <dbReference type="ChEBI" id="CHEBI:29103"/>
    </ligand>
</feature>
<evidence type="ECO:0000256" key="13">
    <source>
        <dbReference type="SAM" id="Phobius"/>
    </source>
</evidence>
<dbReference type="GO" id="GO:0005886">
    <property type="term" value="C:plasma membrane"/>
    <property type="evidence" value="ECO:0007669"/>
    <property type="project" value="UniProtKB-SubCell"/>
</dbReference>
<keyword evidence="6" id="KW-0633">Potassium transport</keyword>
<reference evidence="14" key="1">
    <citation type="submission" date="2023-07" db="EMBL/GenBank/DDBJ databases">
        <title>Genomic Encyclopedia of Type Strains, Phase IV (KMG-IV): sequencing the most valuable type-strain genomes for metagenomic binning, comparative biology and taxonomic classification.</title>
        <authorList>
            <person name="Goeker M."/>
        </authorList>
    </citation>
    <scope>NUCLEOTIDE SEQUENCE</scope>
    <source>
        <strain evidence="14">DSM 26174</strain>
    </source>
</reference>
<evidence type="ECO:0000256" key="7">
    <source>
        <dbReference type="ARBA" id="ARBA00022692"/>
    </source>
</evidence>
<evidence type="ECO:0000313" key="14">
    <source>
        <dbReference type="EMBL" id="MDR6237760.1"/>
    </source>
</evidence>
<comment type="caution">
    <text evidence="14">The sequence shown here is derived from an EMBL/GenBank/DDBJ whole genome shotgun (WGS) entry which is preliminary data.</text>
</comment>
<name>A0AAE4BRG3_9BACT</name>
<evidence type="ECO:0000256" key="1">
    <source>
        <dbReference type="ARBA" id="ARBA00004429"/>
    </source>
</evidence>
<feature type="transmembrane region" description="Helical" evidence="13">
    <location>
        <begin position="332"/>
        <end position="354"/>
    </location>
</feature>
<evidence type="ECO:0000256" key="9">
    <source>
        <dbReference type="ARBA" id="ARBA00022989"/>
    </source>
</evidence>
<evidence type="ECO:0000256" key="6">
    <source>
        <dbReference type="ARBA" id="ARBA00022538"/>
    </source>
</evidence>
<accession>A0AAE4BRG3</accession>
<feature type="transmembrane region" description="Helical" evidence="13">
    <location>
        <begin position="72"/>
        <end position="93"/>
    </location>
</feature>
<dbReference type="GO" id="GO:0046872">
    <property type="term" value="F:metal ion binding"/>
    <property type="evidence" value="ECO:0007669"/>
    <property type="project" value="UniProtKB-KW"/>
</dbReference>
<evidence type="ECO:0000313" key="15">
    <source>
        <dbReference type="Proteomes" id="UP001185092"/>
    </source>
</evidence>
<dbReference type="PANTHER" id="PTHR32024">
    <property type="entry name" value="TRK SYSTEM POTASSIUM UPTAKE PROTEIN TRKG-RELATED"/>
    <property type="match status" value="1"/>
</dbReference>
<evidence type="ECO:0000256" key="2">
    <source>
        <dbReference type="ARBA" id="ARBA00009137"/>
    </source>
</evidence>
<dbReference type="AlphaFoldDB" id="A0AAE4BRG3"/>
<sequence>MRLNLPAIAHILGLLLIINSLFMGICIPFSLAHNDGSWRSLLMAASITLLVGGLTFFSTNRIQKRDIRKKDGYVIVSVGWIVMSLFATLPYMLEGSIPNITDAFFETVSGYTTTGASILNDIESVPIGILTWRSMTQWIGGMGIIVLTVAIVPLLGMGGIQLFSAESPGLSPDKLKPRIADTAKRLWGIYMGLTMIETLLLMLAGMTFTEAFNHSLTTMATGGFSTKQDSVAYYDSPMIQYIIIVFMFFAGTNFSITYMALHRQFKKVWENEEFRYYSLIILACTLIISIIVIFNNNASALEKDFRDVLFQVVSVITTTGFVTADYTQWTTFVMIIILILMFVGGSAGSTAGGVKVIRHVILFKNSLLEFRRQLHPHGVIPVRINRKAIESNTTFNVLAFIFIYLIVFSVGVLILAALGLDFETSVGALATSLGNIGPGIGKVGPMDNFAWLPDSVKWVLSFFMLLGRLELFTLLLIFTPSFWKEY</sequence>
<keyword evidence="11 13" id="KW-0472">Membrane</keyword>
<dbReference type="InterPro" id="IPR003445">
    <property type="entry name" value="Cat_transpt"/>
</dbReference>
<keyword evidence="3" id="KW-0813">Transport</keyword>
<feature type="binding site" evidence="12">
    <location>
        <position position="319"/>
    </location>
    <ligand>
        <name>K(+)</name>
        <dbReference type="ChEBI" id="CHEBI:29103"/>
    </ligand>
</feature>
<feature type="transmembrane region" description="Helical" evidence="13">
    <location>
        <begin position="186"/>
        <end position="208"/>
    </location>
</feature>